<dbReference type="InterPro" id="IPR034660">
    <property type="entry name" value="DinB/YfiT-like"/>
</dbReference>
<dbReference type="SUPFAM" id="SSF109854">
    <property type="entry name" value="DinB/YfiT-like putative metalloenzymes"/>
    <property type="match status" value="1"/>
</dbReference>
<dbReference type="AlphaFoldDB" id="A0A537J9N9"/>
<evidence type="ECO:0000259" key="1">
    <source>
        <dbReference type="Pfam" id="PF12867"/>
    </source>
</evidence>
<comment type="caution">
    <text evidence="2">The sequence shown here is derived from an EMBL/GenBank/DDBJ whole genome shotgun (WGS) entry which is preliminary data.</text>
</comment>
<evidence type="ECO:0000313" key="2">
    <source>
        <dbReference type="EMBL" id="TMI80257.1"/>
    </source>
</evidence>
<gene>
    <name evidence="2" type="ORF">E6H04_08970</name>
</gene>
<organism evidence="2 3">
    <name type="scientific">Candidatus Segetimicrobium genomatis</name>
    <dbReference type="NCBI Taxonomy" id="2569760"/>
    <lineage>
        <taxon>Bacteria</taxon>
        <taxon>Bacillati</taxon>
        <taxon>Candidatus Sysuimicrobiota</taxon>
        <taxon>Candidatus Sysuimicrobiia</taxon>
        <taxon>Candidatus Sysuimicrobiales</taxon>
        <taxon>Candidatus Segetimicrobiaceae</taxon>
        <taxon>Candidatus Segetimicrobium</taxon>
    </lineage>
</organism>
<dbReference type="Proteomes" id="UP000320048">
    <property type="component" value="Unassembled WGS sequence"/>
</dbReference>
<dbReference type="InterPro" id="IPR024775">
    <property type="entry name" value="DinB-like"/>
</dbReference>
<proteinExistence type="predicted"/>
<evidence type="ECO:0000313" key="3">
    <source>
        <dbReference type="Proteomes" id="UP000320048"/>
    </source>
</evidence>
<dbReference type="EMBL" id="VBAO01000231">
    <property type="protein sequence ID" value="TMI80257.1"/>
    <property type="molecule type" value="Genomic_DNA"/>
</dbReference>
<reference evidence="2 3" key="1">
    <citation type="journal article" date="2019" name="Nat. Microbiol.">
        <title>Mediterranean grassland soil C-N compound turnover is dependent on rainfall and depth, and is mediated by genomically divergent microorganisms.</title>
        <authorList>
            <person name="Diamond S."/>
            <person name="Andeer P.F."/>
            <person name="Li Z."/>
            <person name="Crits-Christoph A."/>
            <person name="Burstein D."/>
            <person name="Anantharaman K."/>
            <person name="Lane K.R."/>
            <person name="Thomas B.C."/>
            <person name="Pan C."/>
            <person name="Northen T.R."/>
            <person name="Banfield J.F."/>
        </authorList>
    </citation>
    <scope>NUCLEOTIDE SEQUENCE [LARGE SCALE GENOMIC DNA]</scope>
    <source>
        <strain evidence="2">NP_7</strain>
    </source>
</reference>
<sequence length="161" mass="18057">MDAGVRALTAYLDETWDALLKAVAGVDEAVLHWTPGPEFNSVAILLRHLAGSARWWIGEAIGGVPSRRVRDKEFLHDRPRREDVLRAVEDARRTTRQVLAPLTMQDLEAEAAPSVTQGTPPRRPTKIWALLHYIEHLGYHRGQALLLLKLARNAPREASPH</sequence>
<dbReference type="Gene3D" id="1.20.120.450">
    <property type="entry name" value="dinb family like domain"/>
    <property type="match status" value="1"/>
</dbReference>
<dbReference type="Pfam" id="PF12867">
    <property type="entry name" value="DinB_2"/>
    <property type="match status" value="1"/>
</dbReference>
<accession>A0A537J9N9</accession>
<name>A0A537J9N9_9BACT</name>
<protein>
    <submittedName>
        <fullName evidence="2">DUF664 domain-containing protein</fullName>
    </submittedName>
</protein>
<feature type="domain" description="DinB-like" evidence="1">
    <location>
        <begin position="12"/>
        <end position="144"/>
    </location>
</feature>